<evidence type="ECO:0000313" key="12">
    <source>
        <dbReference type="EMBL" id="MDK4306279.1"/>
    </source>
</evidence>
<dbReference type="InterPro" id="IPR001173">
    <property type="entry name" value="Glyco_trans_2-like"/>
</dbReference>
<evidence type="ECO:0000256" key="2">
    <source>
        <dbReference type="ARBA" id="ARBA00001946"/>
    </source>
</evidence>
<comment type="catalytic activity">
    <reaction evidence="9">
        <text>(2R)-3-phosphoglycerate + UDP-alpha-D-glucose = (2R)-2-O-(alpha-D-glucopyranosyl)-3-phospho-glycerate + UDP + H(+)</text>
        <dbReference type="Rhea" id="RHEA:31319"/>
        <dbReference type="ChEBI" id="CHEBI:15378"/>
        <dbReference type="ChEBI" id="CHEBI:58223"/>
        <dbReference type="ChEBI" id="CHEBI:58272"/>
        <dbReference type="ChEBI" id="CHEBI:58885"/>
        <dbReference type="ChEBI" id="CHEBI:62600"/>
        <dbReference type="EC" id="2.4.1.266"/>
    </reaction>
    <physiologicalReaction direction="left-to-right" evidence="9">
        <dbReference type="Rhea" id="RHEA:31320"/>
    </physiologicalReaction>
</comment>
<evidence type="ECO:0000256" key="9">
    <source>
        <dbReference type="ARBA" id="ARBA00048689"/>
    </source>
</evidence>
<proteinExistence type="inferred from homology"/>
<feature type="domain" description="Glycosyltransferase 2-like" evidence="11">
    <location>
        <begin position="12"/>
        <end position="136"/>
    </location>
</feature>
<protein>
    <recommendedName>
        <fullName evidence="8">Glucosyl-3-phosphoglycerate synthase</fullName>
        <ecNumber evidence="7">2.4.1.266</ecNumber>
    </recommendedName>
</protein>
<dbReference type="AlphaFoldDB" id="A0AAP4BNL1"/>
<evidence type="ECO:0000313" key="13">
    <source>
        <dbReference type="Proteomes" id="UP001224412"/>
    </source>
</evidence>
<dbReference type="InterPro" id="IPR029044">
    <property type="entry name" value="Nucleotide-diphossugar_trans"/>
</dbReference>
<dbReference type="PANTHER" id="PTHR48090:SF10">
    <property type="entry name" value="GLUCOSYL-3-PHOSPHOGLYCERATE SYNTHASE"/>
    <property type="match status" value="1"/>
</dbReference>
<dbReference type="InterPro" id="IPR050256">
    <property type="entry name" value="Glycosyltransferase_2"/>
</dbReference>
<evidence type="ECO:0000256" key="3">
    <source>
        <dbReference type="ARBA" id="ARBA00006739"/>
    </source>
</evidence>
<dbReference type="SUPFAM" id="SSF53448">
    <property type="entry name" value="Nucleotide-diphospho-sugar transferases"/>
    <property type="match status" value="1"/>
</dbReference>
<evidence type="ECO:0000256" key="10">
    <source>
        <dbReference type="ARBA" id="ARBA00048997"/>
    </source>
</evidence>
<organism evidence="12 13">
    <name type="scientific">Corynebacterium pseudodiphtheriticum</name>
    <dbReference type="NCBI Taxonomy" id="37637"/>
    <lineage>
        <taxon>Bacteria</taxon>
        <taxon>Bacillati</taxon>
        <taxon>Actinomycetota</taxon>
        <taxon>Actinomycetes</taxon>
        <taxon>Mycobacteriales</taxon>
        <taxon>Corynebacteriaceae</taxon>
        <taxon>Corynebacterium</taxon>
    </lineage>
</organism>
<name>A0AAP4BNL1_9CORY</name>
<reference evidence="12" key="1">
    <citation type="submission" date="2023-05" db="EMBL/GenBank/DDBJ databases">
        <title>Metabolic capabilities are highly conserved among human nasal-associated Corynebacterium species in pangenomic analyses.</title>
        <authorList>
            <person name="Tran T.H."/>
            <person name="Roberts A.Q."/>
            <person name="Escapa I.F."/>
            <person name="Gao W."/>
            <person name="Conlan S."/>
            <person name="Kong H."/>
            <person name="Segre J.A."/>
            <person name="Kelly M.S."/>
            <person name="Lemon K.P."/>
        </authorList>
    </citation>
    <scope>NUCLEOTIDE SEQUENCE</scope>
    <source>
        <strain evidence="12">KPL2773</strain>
    </source>
</reference>
<dbReference type="Proteomes" id="UP001224412">
    <property type="component" value="Unassembled WGS sequence"/>
</dbReference>
<comment type="catalytic activity">
    <reaction evidence="10">
        <text>an NDP-alpha-D-glucose + (2R)-3-phosphoglycerate = (2R)-2-O-(alpha-D-glucopyranosyl)-3-phospho-glycerate + a ribonucleoside 5'-diphosphate + H(+)</text>
        <dbReference type="Rhea" id="RHEA:47244"/>
        <dbReference type="ChEBI" id="CHEBI:15378"/>
        <dbReference type="ChEBI" id="CHEBI:57930"/>
        <dbReference type="ChEBI" id="CHEBI:58272"/>
        <dbReference type="ChEBI" id="CHEBI:62600"/>
        <dbReference type="ChEBI" id="CHEBI:76533"/>
        <dbReference type="EC" id="2.4.1.266"/>
    </reaction>
    <physiologicalReaction direction="left-to-right" evidence="10">
        <dbReference type="Rhea" id="RHEA:47245"/>
    </physiologicalReaction>
</comment>
<evidence type="ECO:0000256" key="1">
    <source>
        <dbReference type="ARBA" id="ARBA00001936"/>
    </source>
</evidence>
<dbReference type="Gene3D" id="3.90.550.10">
    <property type="entry name" value="Spore Coat Polysaccharide Biosynthesis Protein SpsA, Chain A"/>
    <property type="match status" value="1"/>
</dbReference>
<dbReference type="GO" id="GO:0016757">
    <property type="term" value="F:glycosyltransferase activity"/>
    <property type="evidence" value="ECO:0007669"/>
    <property type="project" value="UniProtKB-KW"/>
</dbReference>
<gene>
    <name evidence="12" type="ORF">QPX42_01725</name>
</gene>
<comment type="similarity">
    <text evidence="3">Belongs to the glycosyltransferase 2 family.</text>
</comment>
<keyword evidence="6" id="KW-0460">Magnesium</keyword>
<comment type="cofactor">
    <cofactor evidence="1">
        <name>Mn(2+)</name>
        <dbReference type="ChEBI" id="CHEBI:29035"/>
    </cofactor>
</comment>
<dbReference type="Pfam" id="PF00535">
    <property type="entry name" value="Glycos_transf_2"/>
    <property type="match status" value="1"/>
</dbReference>
<comment type="caution">
    <text evidence="12">The sequence shown here is derived from an EMBL/GenBank/DDBJ whole genome shotgun (WGS) entry which is preliminary data.</text>
</comment>
<sequence>MMQATDFMHRVSVVIPALDEENTVGQVVAAIAAEQPGEIIVIDADSSDATAHRAKIAGAKVINWQDAAPGRGVPTQPGKGESLWRGVAEACGDYVVFVDADLVEPPAELVGRLARPLAEDSTKQLVKPIYRRGYQGADSGGGRVTELTAKPLLRLLFPPLAHIAQPLGGEYAIRRSAALTLPFVGGFGVEAGLLIDIAGAYGAAAITQVELGTRHHRNKPLAELAPMADVVAATILGRAEQYPCLGSDELGRTTEATHLKLNGAISALTQTQSLERPSLSDYGVC</sequence>
<keyword evidence="5 12" id="KW-0808">Transferase</keyword>
<comment type="cofactor">
    <cofactor evidence="2">
        <name>Mg(2+)</name>
        <dbReference type="ChEBI" id="CHEBI:18420"/>
    </cofactor>
</comment>
<evidence type="ECO:0000256" key="8">
    <source>
        <dbReference type="ARBA" id="ARBA00040894"/>
    </source>
</evidence>
<dbReference type="NCBIfam" id="NF010496">
    <property type="entry name" value="PRK13915.1"/>
    <property type="match status" value="1"/>
</dbReference>
<accession>A0AAP4BNL1</accession>
<dbReference type="EC" id="2.4.1.266" evidence="7"/>
<dbReference type="EMBL" id="JASNVH010000002">
    <property type="protein sequence ID" value="MDK4306279.1"/>
    <property type="molecule type" value="Genomic_DNA"/>
</dbReference>
<evidence type="ECO:0000256" key="5">
    <source>
        <dbReference type="ARBA" id="ARBA00022679"/>
    </source>
</evidence>
<evidence type="ECO:0000256" key="7">
    <source>
        <dbReference type="ARBA" id="ARBA00039022"/>
    </source>
</evidence>
<dbReference type="PANTHER" id="PTHR48090">
    <property type="entry name" value="UNDECAPRENYL-PHOSPHATE 4-DEOXY-4-FORMAMIDO-L-ARABINOSE TRANSFERASE-RELATED"/>
    <property type="match status" value="1"/>
</dbReference>
<evidence type="ECO:0000256" key="4">
    <source>
        <dbReference type="ARBA" id="ARBA00022676"/>
    </source>
</evidence>
<keyword evidence="4 12" id="KW-0328">Glycosyltransferase</keyword>
<evidence type="ECO:0000259" key="11">
    <source>
        <dbReference type="Pfam" id="PF00535"/>
    </source>
</evidence>
<evidence type="ECO:0000256" key="6">
    <source>
        <dbReference type="ARBA" id="ARBA00022842"/>
    </source>
</evidence>